<evidence type="ECO:0000256" key="1">
    <source>
        <dbReference type="ARBA" id="ARBA00001947"/>
    </source>
</evidence>
<dbReference type="OrthoDB" id="9809144at2"/>
<dbReference type="SUPFAM" id="SSF51261">
    <property type="entry name" value="Duplicated hybrid motif"/>
    <property type="match status" value="1"/>
</dbReference>
<evidence type="ECO:0000256" key="4">
    <source>
        <dbReference type="ARBA" id="ARBA00022801"/>
    </source>
</evidence>
<dbReference type="InterPro" id="IPR050570">
    <property type="entry name" value="Cell_wall_metabolism_enzyme"/>
</dbReference>
<dbReference type="PANTHER" id="PTHR21666:SF288">
    <property type="entry name" value="CELL DIVISION PROTEIN YTFB"/>
    <property type="match status" value="1"/>
</dbReference>
<reference evidence="9 10" key="1">
    <citation type="submission" date="2019-08" db="EMBL/GenBank/DDBJ databases">
        <title>Aureimonas fodiniaquatilis sp. nov., isolated from a coal mine wastewater.</title>
        <authorList>
            <person name="Kim W."/>
        </authorList>
    </citation>
    <scope>NUCLEOTIDE SEQUENCE [LARGE SCALE GENOMIC DNA]</scope>
    <source>
        <strain evidence="9 10">CAU 1482</strain>
    </source>
</reference>
<dbReference type="Pfam" id="PF01551">
    <property type="entry name" value="Peptidase_M23"/>
    <property type="match status" value="1"/>
</dbReference>
<protein>
    <submittedName>
        <fullName evidence="9">Peptidoglycan DD-metalloendopeptidase family protein</fullName>
    </submittedName>
</protein>
<organism evidence="9 10">
    <name type="scientific">Aureimonas fodinaquatilis</name>
    <dbReference type="NCBI Taxonomy" id="2565783"/>
    <lineage>
        <taxon>Bacteria</taxon>
        <taxon>Pseudomonadati</taxon>
        <taxon>Pseudomonadota</taxon>
        <taxon>Alphaproteobacteria</taxon>
        <taxon>Hyphomicrobiales</taxon>
        <taxon>Aurantimonadaceae</taxon>
        <taxon>Aureimonas</taxon>
    </lineage>
</organism>
<evidence type="ECO:0000256" key="2">
    <source>
        <dbReference type="ARBA" id="ARBA00022670"/>
    </source>
</evidence>
<sequence length="393" mass="42857">MRLQAELNDIRNQIRITQSTMSGLEAEAATLSEDGAAIALRLVETATEIRNAREQVVLLEKNLEANVLAEEQLTASLSDQRELLAGLLAALQRIGRSPPPALLVQPGDAVGALRSSVMLGSLLPGVETQTRILQADLIRLQELKVRIETDKRQYSQQLLRQKMQDARLTSLLNEKQRRQARMPDERVALEKRAEALANRADSMEALIAVLGTTSGSQATAALTPDGYNIGQLRHTMKKLPVNAAFSTLKGLLLPPVSGQPVVMFGEPGNGGRPTTGMIFRAAAGDLVTTPADAEIMYSGPFRSYGHLLILNAGDGYHIVMAGMARIDVNIKQFVLAGEPVARMGDRRMASAIWNDGLPDDEPALYVEFRKDGKPVDPALWWAKRQAGRTRNDT</sequence>
<keyword evidence="6" id="KW-0482">Metalloprotease</keyword>
<comment type="caution">
    <text evidence="9">The sequence shown here is derived from an EMBL/GenBank/DDBJ whole genome shotgun (WGS) entry which is preliminary data.</text>
</comment>
<dbReference type="EMBL" id="VTWH01000003">
    <property type="protein sequence ID" value="KAA0969754.1"/>
    <property type="molecule type" value="Genomic_DNA"/>
</dbReference>
<keyword evidence="5" id="KW-0862">Zinc</keyword>
<keyword evidence="10" id="KW-1185">Reference proteome</keyword>
<keyword evidence="4" id="KW-0378">Hydrolase</keyword>
<comment type="cofactor">
    <cofactor evidence="1">
        <name>Zn(2+)</name>
        <dbReference type="ChEBI" id="CHEBI:29105"/>
    </cofactor>
</comment>
<dbReference type="Proteomes" id="UP000324738">
    <property type="component" value="Unassembled WGS sequence"/>
</dbReference>
<gene>
    <name evidence="9" type="ORF">FPY71_14655</name>
</gene>
<evidence type="ECO:0000256" key="5">
    <source>
        <dbReference type="ARBA" id="ARBA00022833"/>
    </source>
</evidence>
<keyword evidence="3" id="KW-0479">Metal-binding</keyword>
<dbReference type="GO" id="GO:0006508">
    <property type="term" value="P:proteolysis"/>
    <property type="evidence" value="ECO:0007669"/>
    <property type="project" value="UniProtKB-KW"/>
</dbReference>
<dbReference type="Gene3D" id="2.70.70.10">
    <property type="entry name" value="Glucose Permease (Domain IIA)"/>
    <property type="match status" value="1"/>
</dbReference>
<evidence type="ECO:0000259" key="8">
    <source>
        <dbReference type="Pfam" id="PF01551"/>
    </source>
</evidence>
<dbReference type="PANTHER" id="PTHR21666">
    <property type="entry name" value="PEPTIDASE-RELATED"/>
    <property type="match status" value="1"/>
</dbReference>
<feature type="coiled-coil region" evidence="7">
    <location>
        <begin position="7"/>
        <end position="62"/>
    </location>
</feature>
<name>A0A5B0DSG8_9HYPH</name>
<keyword evidence="7" id="KW-0175">Coiled coil</keyword>
<feature type="domain" description="M23ase beta-sheet core" evidence="8">
    <location>
        <begin position="273"/>
        <end position="377"/>
    </location>
</feature>
<accession>A0A5B0DSG8</accession>
<evidence type="ECO:0000313" key="10">
    <source>
        <dbReference type="Proteomes" id="UP000324738"/>
    </source>
</evidence>
<dbReference type="AlphaFoldDB" id="A0A5B0DSG8"/>
<dbReference type="GO" id="GO:0046872">
    <property type="term" value="F:metal ion binding"/>
    <property type="evidence" value="ECO:0007669"/>
    <property type="project" value="UniProtKB-KW"/>
</dbReference>
<keyword evidence="2" id="KW-0645">Protease</keyword>
<evidence type="ECO:0000256" key="7">
    <source>
        <dbReference type="SAM" id="Coils"/>
    </source>
</evidence>
<proteinExistence type="predicted"/>
<dbReference type="GO" id="GO:0004222">
    <property type="term" value="F:metalloendopeptidase activity"/>
    <property type="evidence" value="ECO:0007669"/>
    <property type="project" value="TreeGrafter"/>
</dbReference>
<dbReference type="RefSeq" id="WP_149301038.1">
    <property type="nucleotide sequence ID" value="NZ_VTWH01000003.1"/>
</dbReference>
<evidence type="ECO:0000313" key="9">
    <source>
        <dbReference type="EMBL" id="KAA0969754.1"/>
    </source>
</evidence>
<evidence type="ECO:0000256" key="6">
    <source>
        <dbReference type="ARBA" id="ARBA00023049"/>
    </source>
</evidence>
<dbReference type="InterPro" id="IPR011055">
    <property type="entry name" value="Dup_hybrid_motif"/>
</dbReference>
<dbReference type="CDD" id="cd12797">
    <property type="entry name" value="M23_peptidase"/>
    <property type="match status" value="1"/>
</dbReference>
<evidence type="ECO:0000256" key="3">
    <source>
        <dbReference type="ARBA" id="ARBA00022723"/>
    </source>
</evidence>
<dbReference type="InterPro" id="IPR016047">
    <property type="entry name" value="M23ase_b-sheet_dom"/>
</dbReference>